<evidence type="ECO:0000313" key="1">
    <source>
        <dbReference type="EMBL" id="TPG15017.1"/>
    </source>
</evidence>
<accession>A0A502CP62</accession>
<evidence type="ECO:0000313" key="2">
    <source>
        <dbReference type="Proteomes" id="UP000317722"/>
    </source>
</evidence>
<dbReference type="EMBL" id="RCZM01000005">
    <property type="protein sequence ID" value="TPG15017.1"/>
    <property type="molecule type" value="Genomic_DNA"/>
</dbReference>
<dbReference type="OrthoDB" id="4871460at2"/>
<comment type="caution">
    <text evidence="1">The sequence shown here is derived from an EMBL/GenBank/DDBJ whole genome shotgun (WGS) entry which is preliminary data.</text>
</comment>
<sequence length="181" mass="18455">MSSPTHASPRPAPGAPLAGFVGISRRRVPRVAVVAVVTALGLALGGLTGCGGPDGLKGTLRTADTKTKHGGPMSGGWIAVLTTDQLADFLRESGISQPSAQDSAFVEGRVRHEAIGEAGGTLLPVDDKGKFTTTVTGPRQLCVLRELPQVDVLRGCASVDLPADGDLAITIGDDGVVAKLR</sequence>
<dbReference type="AlphaFoldDB" id="A0A502CP62"/>
<protein>
    <submittedName>
        <fullName evidence="1">Uncharacterized protein</fullName>
    </submittedName>
</protein>
<proteinExistence type="predicted"/>
<dbReference type="Proteomes" id="UP000317722">
    <property type="component" value="Unassembled WGS sequence"/>
</dbReference>
<keyword evidence="2" id="KW-1185">Reference proteome</keyword>
<organism evidence="1 2">
    <name type="scientific">Pedococcus bigeumensis</name>
    <dbReference type="NCBI Taxonomy" id="433644"/>
    <lineage>
        <taxon>Bacteria</taxon>
        <taxon>Bacillati</taxon>
        <taxon>Actinomycetota</taxon>
        <taxon>Actinomycetes</taxon>
        <taxon>Micrococcales</taxon>
        <taxon>Intrasporangiaceae</taxon>
        <taxon>Pedococcus</taxon>
    </lineage>
</organism>
<reference evidence="1 2" key="1">
    <citation type="journal article" date="2019" name="Environ. Microbiol.">
        <title>Species interactions and distinct microbial communities in high Arctic permafrost affected cryosols are associated with the CH4 and CO2 gas fluxes.</title>
        <authorList>
            <person name="Altshuler I."/>
            <person name="Hamel J."/>
            <person name="Turney S."/>
            <person name="Magnuson E."/>
            <person name="Levesque R."/>
            <person name="Greer C."/>
            <person name="Whyte L.G."/>
        </authorList>
    </citation>
    <scope>NUCLEOTIDE SEQUENCE [LARGE SCALE GENOMIC DNA]</scope>
    <source>
        <strain evidence="1 2">S9.3A</strain>
    </source>
</reference>
<name>A0A502CP62_9MICO</name>
<dbReference type="RefSeq" id="WP_140742467.1">
    <property type="nucleotide sequence ID" value="NZ_RCZM01000005.1"/>
</dbReference>
<gene>
    <name evidence="1" type="ORF">EAH86_15925</name>
</gene>